<gene>
    <name evidence="1" type="ordered locus">Sinac_4093</name>
</gene>
<evidence type="ECO:0000313" key="2">
    <source>
        <dbReference type="Proteomes" id="UP000010798"/>
    </source>
</evidence>
<dbReference type="EMBL" id="CP003364">
    <property type="protein sequence ID" value="AGA28307.1"/>
    <property type="molecule type" value="Genomic_DNA"/>
</dbReference>
<reference evidence="1 2" key="1">
    <citation type="submission" date="2012-02" db="EMBL/GenBank/DDBJ databases">
        <title>Complete sequence of chromosome of Singulisphaera acidiphila DSM 18658.</title>
        <authorList>
            <consortium name="US DOE Joint Genome Institute (JGI-PGF)"/>
            <person name="Lucas S."/>
            <person name="Copeland A."/>
            <person name="Lapidus A."/>
            <person name="Glavina del Rio T."/>
            <person name="Dalin E."/>
            <person name="Tice H."/>
            <person name="Bruce D."/>
            <person name="Goodwin L."/>
            <person name="Pitluck S."/>
            <person name="Peters L."/>
            <person name="Ovchinnikova G."/>
            <person name="Chertkov O."/>
            <person name="Kyrpides N."/>
            <person name="Mavromatis K."/>
            <person name="Ivanova N."/>
            <person name="Brettin T."/>
            <person name="Detter J.C."/>
            <person name="Han C."/>
            <person name="Larimer F."/>
            <person name="Land M."/>
            <person name="Hauser L."/>
            <person name="Markowitz V."/>
            <person name="Cheng J.-F."/>
            <person name="Hugenholtz P."/>
            <person name="Woyke T."/>
            <person name="Wu D."/>
            <person name="Tindall B."/>
            <person name="Pomrenke H."/>
            <person name="Brambilla E."/>
            <person name="Klenk H.-P."/>
            <person name="Eisen J.A."/>
        </authorList>
    </citation>
    <scope>NUCLEOTIDE SEQUENCE [LARGE SCALE GENOMIC DNA]</scope>
    <source>
        <strain evidence="2">ATCC BAA-1392 / DSM 18658 / VKM B-2454 / MOB10</strain>
    </source>
</reference>
<name>L0DGA5_SINAD</name>
<dbReference type="RefSeq" id="WP_015247436.1">
    <property type="nucleotide sequence ID" value="NC_019892.1"/>
</dbReference>
<keyword evidence="2" id="KW-1185">Reference proteome</keyword>
<proteinExistence type="predicted"/>
<dbReference type="AlphaFoldDB" id="L0DGA5"/>
<evidence type="ECO:0000313" key="1">
    <source>
        <dbReference type="EMBL" id="AGA28307.1"/>
    </source>
</evidence>
<dbReference type="KEGG" id="saci:Sinac_4093"/>
<sequence>MAVEVWQYARPKGRSPRWDFRVTHGDAVAFESAWVAIRYSAREDASWLAGLIDLLVACGTLLWRPGHPAPTSAGMRWDGDLDDDCWATVGDMHAHAEHLHGPRRGGAWYSSVSRSGRLFHTADCGVQPRSGVAARWLCELVMYSALPGDAINVR</sequence>
<accession>L0DGA5</accession>
<protein>
    <submittedName>
        <fullName evidence="1">Uncharacterized protein</fullName>
    </submittedName>
</protein>
<dbReference type="Proteomes" id="UP000010798">
    <property type="component" value="Chromosome"/>
</dbReference>
<organism evidence="1 2">
    <name type="scientific">Singulisphaera acidiphila (strain ATCC BAA-1392 / DSM 18658 / VKM B-2454 / MOB10)</name>
    <dbReference type="NCBI Taxonomy" id="886293"/>
    <lineage>
        <taxon>Bacteria</taxon>
        <taxon>Pseudomonadati</taxon>
        <taxon>Planctomycetota</taxon>
        <taxon>Planctomycetia</taxon>
        <taxon>Isosphaerales</taxon>
        <taxon>Isosphaeraceae</taxon>
        <taxon>Singulisphaera</taxon>
    </lineage>
</organism>
<dbReference type="HOGENOM" id="CLU_1703062_0_0_0"/>